<evidence type="ECO:0008006" key="3">
    <source>
        <dbReference type="Google" id="ProtNLM"/>
    </source>
</evidence>
<dbReference type="RefSeq" id="WP_345200092.1">
    <property type="nucleotide sequence ID" value="NZ_BAABHX010000001.1"/>
</dbReference>
<name>A0ABP9LSW1_9FLAO</name>
<reference evidence="2" key="1">
    <citation type="journal article" date="2019" name="Int. J. Syst. Evol. Microbiol.">
        <title>The Global Catalogue of Microorganisms (GCM) 10K type strain sequencing project: providing services to taxonomists for standard genome sequencing and annotation.</title>
        <authorList>
            <consortium name="The Broad Institute Genomics Platform"/>
            <consortium name="The Broad Institute Genome Sequencing Center for Infectious Disease"/>
            <person name="Wu L."/>
            <person name="Ma J."/>
        </authorList>
    </citation>
    <scope>NUCLEOTIDE SEQUENCE [LARGE SCALE GENOMIC DNA]</scope>
    <source>
        <strain evidence="2">JCM 18019</strain>
    </source>
</reference>
<accession>A0ABP9LSW1</accession>
<dbReference type="InterPro" id="IPR046219">
    <property type="entry name" value="DUF6252"/>
</dbReference>
<dbReference type="Proteomes" id="UP001500353">
    <property type="component" value="Unassembled WGS sequence"/>
</dbReference>
<organism evidence="1 2">
    <name type="scientific">Chryseobacterium ginsengisoli</name>
    <dbReference type="NCBI Taxonomy" id="363853"/>
    <lineage>
        <taxon>Bacteria</taxon>
        <taxon>Pseudomonadati</taxon>
        <taxon>Bacteroidota</taxon>
        <taxon>Flavobacteriia</taxon>
        <taxon>Flavobacteriales</taxon>
        <taxon>Weeksellaceae</taxon>
        <taxon>Chryseobacterium group</taxon>
        <taxon>Chryseobacterium</taxon>
    </lineage>
</organism>
<gene>
    <name evidence="1" type="ORF">GCM10023210_04950</name>
</gene>
<keyword evidence="2" id="KW-1185">Reference proteome</keyword>
<sequence>MKNFLFISTLLLISLSCHKDRDQDSDVLPAATQSGANTGGALVNGNVWVSKIEKSSIVVGENNTIYKYTNEYPNPYSLTIHLRNINNLTGNNIMINLKSNSDFAPGDYVLNETENSSGYYYSSDTFYVTDSENKGVLTITKFDKANKIISGTFSFKCRYYYTGEVVNITDGRFDRVYN</sequence>
<comment type="caution">
    <text evidence="1">The sequence shown here is derived from an EMBL/GenBank/DDBJ whole genome shotgun (WGS) entry which is preliminary data.</text>
</comment>
<dbReference type="PROSITE" id="PS51257">
    <property type="entry name" value="PROKAR_LIPOPROTEIN"/>
    <property type="match status" value="1"/>
</dbReference>
<evidence type="ECO:0000313" key="1">
    <source>
        <dbReference type="EMBL" id="GAA5084782.1"/>
    </source>
</evidence>
<dbReference type="Pfam" id="PF19765">
    <property type="entry name" value="DUF6252"/>
    <property type="match status" value="1"/>
</dbReference>
<dbReference type="EMBL" id="BAABHX010000001">
    <property type="protein sequence ID" value="GAA5084782.1"/>
    <property type="molecule type" value="Genomic_DNA"/>
</dbReference>
<protein>
    <recommendedName>
        <fullName evidence="3">Lipoprotein</fullName>
    </recommendedName>
</protein>
<evidence type="ECO:0000313" key="2">
    <source>
        <dbReference type="Proteomes" id="UP001500353"/>
    </source>
</evidence>
<proteinExistence type="predicted"/>